<evidence type="ECO:0000256" key="2">
    <source>
        <dbReference type="ARBA" id="ARBA00022827"/>
    </source>
</evidence>
<reference evidence="4 5" key="1">
    <citation type="submission" date="2019-09" db="EMBL/GenBank/DDBJ databases">
        <title>The hologenome of the rock-dwelling lichen Lasallia pustulata.</title>
        <authorList>
            <person name="Greshake Tzovaras B."/>
            <person name="Segers F."/>
            <person name="Bicker A."/>
            <person name="Dal Grande F."/>
            <person name="Otte J."/>
            <person name="Hankeln T."/>
            <person name="Schmitt I."/>
            <person name="Ebersberger I."/>
        </authorList>
    </citation>
    <scope>NUCLEOTIDE SEQUENCE [LARGE SCALE GENOMIC DNA]</scope>
    <source>
        <strain evidence="4">A1-1</strain>
    </source>
</reference>
<dbReference type="PANTHER" id="PTHR23023">
    <property type="entry name" value="DIMETHYLANILINE MONOOXYGENASE"/>
    <property type="match status" value="1"/>
</dbReference>
<proteinExistence type="predicted"/>
<dbReference type="Gene3D" id="3.50.50.60">
    <property type="entry name" value="FAD/NAD(P)-binding domain"/>
    <property type="match status" value="1"/>
</dbReference>
<protein>
    <submittedName>
        <fullName evidence="4">FAD NAD P-binding domain-containing</fullName>
    </submittedName>
</protein>
<evidence type="ECO:0000256" key="1">
    <source>
        <dbReference type="ARBA" id="ARBA00022630"/>
    </source>
</evidence>
<evidence type="ECO:0000313" key="5">
    <source>
        <dbReference type="Proteomes" id="UP000324767"/>
    </source>
</evidence>
<sequence length="583" mass="65389">MEELDLVIVGAGCHGLVMAKTYLEVNPSAKVAILESAASLGGVWAEERIYPGLKSNNTLGSYEYSDFPLDEKTFGVKPDEHIPGAVLHNYFQKYAEHFDIYRRVRFNSKVESAERRDSGGWIVRRAQNGRVSEEKPILAHKLVISTGLTSEPFVPSVAGSESFDAPIFHAKYLHDRTKETFKASNVVIMGGSKSAYDAAYAHASAGVHVDWVIRESGHGPGWMAPALVTPLKKKLELLVGVRFLTWFSPCIWGDCDGFGTVRSWLHSTKVGRFFVDSFWKILANDLITANGYDTHPETKKLKPWTAPFWVASSLSIFNYPTDFFQYVRDGTVKVHIADVSHLSPHTVHLSTGSTLRADALICSTGWKHNPTIKLSPGLDEQLGLPHSTTQPEDDLVAKADHEILTRFPCLADQPIINTQYKPLTGADNVATLNRPYRLYRFMVPPAYINDRSIAYCGMIMSIHTTTCAQAQALWLTAYFSNGLLADRQSRTRQPFPDAAVRWETALHSRFGKWRYPAGYGSRYPDFVFDGVPYIDMLLRDLGVGWLRKGGWGWREWFEPYGPGDYRGLVDEWRIECANARAGK</sequence>
<dbReference type="Proteomes" id="UP000324767">
    <property type="component" value="Unassembled WGS sequence"/>
</dbReference>
<keyword evidence="2" id="KW-0274">FAD</keyword>
<dbReference type="OrthoDB" id="2915840at2759"/>
<evidence type="ECO:0000313" key="4">
    <source>
        <dbReference type="EMBL" id="KAA6410621.1"/>
    </source>
</evidence>
<gene>
    <name evidence="4" type="ORF">FRX48_06043</name>
</gene>
<dbReference type="GO" id="GO:0016491">
    <property type="term" value="F:oxidoreductase activity"/>
    <property type="evidence" value="ECO:0007669"/>
    <property type="project" value="UniProtKB-KW"/>
</dbReference>
<dbReference type="EMBL" id="VXIT01000009">
    <property type="protein sequence ID" value="KAA6410621.1"/>
    <property type="molecule type" value="Genomic_DNA"/>
</dbReference>
<evidence type="ECO:0000256" key="3">
    <source>
        <dbReference type="ARBA" id="ARBA00023002"/>
    </source>
</evidence>
<dbReference type="Pfam" id="PF13738">
    <property type="entry name" value="Pyr_redox_3"/>
    <property type="match status" value="1"/>
</dbReference>
<keyword evidence="3" id="KW-0560">Oxidoreductase</keyword>
<keyword evidence="1" id="KW-0285">Flavoprotein</keyword>
<comment type="caution">
    <text evidence="4">The sequence shown here is derived from an EMBL/GenBank/DDBJ whole genome shotgun (WGS) entry which is preliminary data.</text>
</comment>
<name>A0A5M8PMA0_9LECA</name>
<dbReference type="AlphaFoldDB" id="A0A5M8PMA0"/>
<dbReference type="InterPro" id="IPR050346">
    <property type="entry name" value="FMO-like"/>
</dbReference>
<dbReference type="InterPro" id="IPR036188">
    <property type="entry name" value="FAD/NAD-bd_sf"/>
</dbReference>
<accession>A0A5M8PMA0</accession>
<dbReference type="SUPFAM" id="SSF51905">
    <property type="entry name" value="FAD/NAD(P)-binding domain"/>
    <property type="match status" value="2"/>
</dbReference>
<organism evidence="4 5">
    <name type="scientific">Lasallia pustulata</name>
    <dbReference type="NCBI Taxonomy" id="136370"/>
    <lineage>
        <taxon>Eukaryota</taxon>
        <taxon>Fungi</taxon>
        <taxon>Dikarya</taxon>
        <taxon>Ascomycota</taxon>
        <taxon>Pezizomycotina</taxon>
        <taxon>Lecanoromycetes</taxon>
        <taxon>OSLEUM clade</taxon>
        <taxon>Umbilicariomycetidae</taxon>
        <taxon>Umbilicariales</taxon>
        <taxon>Umbilicariaceae</taxon>
        <taxon>Lasallia</taxon>
    </lineage>
</organism>